<accession>A0AAV0DUN9</accession>
<dbReference type="GO" id="GO:0016787">
    <property type="term" value="F:hydrolase activity"/>
    <property type="evidence" value="ECO:0007669"/>
    <property type="project" value="UniProtKB-KW"/>
</dbReference>
<comment type="similarity">
    <text evidence="2">Belongs to the AB hydrolase superfamily. Epoxide hydrolase family.</text>
</comment>
<dbReference type="PANTHER" id="PTHR43329">
    <property type="entry name" value="EPOXIDE HYDROLASE"/>
    <property type="match status" value="1"/>
</dbReference>
<name>A0AAV0DUN9_9ASTE</name>
<keyword evidence="5" id="KW-1185">Reference proteome</keyword>
<dbReference type="SUPFAM" id="SSF53474">
    <property type="entry name" value="alpha/beta-Hydrolases"/>
    <property type="match status" value="1"/>
</dbReference>
<dbReference type="InterPro" id="IPR029058">
    <property type="entry name" value="AB_hydrolase_fold"/>
</dbReference>
<dbReference type="Pfam" id="PF00561">
    <property type="entry name" value="Abhydrolase_1"/>
    <property type="match status" value="1"/>
</dbReference>
<evidence type="ECO:0000256" key="1">
    <source>
        <dbReference type="ARBA" id="ARBA00022801"/>
    </source>
</evidence>
<reference evidence="4" key="1">
    <citation type="submission" date="2022-07" db="EMBL/GenBank/DDBJ databases">
        <authorList>
            <person name="Macas J."/>
            <person name="Novak P."/>
            <person name="Neumann P."/>
        </authorList>
    </citation>
    <scope>NUCLEOTIDE SEQUENCE</scope>
</reference>
<dbReference type="InterPro" id="IPR000639">
    <property type="entry name" value="Epox_hydrolase-like"/>
</dbReference>
<comment type="caution">
    <text evidence="4">The sequence shown here is derived from an EMBL/GenBank/DDBJ whole genome shotgun (WGS) entry which is preliminary data.</text>
</comment>
<dbReference type="EMBL" id="CAMAPF010000168">
    <property type="protein sequence ID" value="CAH9110328.1"/>
    <property type="molecule type" value="Genomic_DNA"/>
</dbReference>
<organism evidence="4 5">
    <name type="scientific">Cuscuta epithymum</name>
    <dbReference type="NCBI Taxonomy" id="186058"/>
    <lineage>
        <taxon>Eukaryota</taxon>
        <taxon>Viridiplantae</taxon>
        <taxon>Streptophyta</taxon>
        <taxon>Embryophyta</taxon>
        <taxon>Tracheophyta</taxon>
        <taxon>Spermatophyta</taxon>
        <taxon>Magnoliopsida</taxon>
        <taxon>eudicotyledons</taxon>
        <taxon>Gunneridae</taxon>
        <taxon>Pentapetalae</taxon>
        <taxon>asterids</taxon>
        <taxon>lamiids</taxon>
        <taxon>Solanales</taxon>
        <taxon>Convolvulaceae</taxon>
        <taxon>Cuscuteae</taxon>
        <taxon>Cuscuta</taxon>
        <taxon>Cuscuta subgen. Cuscuta</taxon>
    </lineage>
</organism>
<dbReference type="Gene3D" id="3.40.50.1820">
    <property type="entry name" value="alpha/beta hydrolase"/>
    <property type="match status" value="1"/>
</dbReference>
<keyword evidence="1" id="KW-0378">Hydrolase</keyword>
<protein>
    <recommendedName>
        <fullName evidence="3">AB hydrolase-1 domain-containing protein</fullName>
    </recommendedName>
</protein>
<evidence type="ECO:0000313" key="5">
    <source>
        <dbReference type="Proteomes" id="UP001152523"/>
    </source>
</evidence>
<dbReference type="PRINTS" id="PR00412">
    <property type="entry name" value="EPOXHYDRLASE"/>
</dbReference>
<evidence type="ECO:0000256" key="2">
    <source>
        <dbReference type="ARBA" id="ARBA00038334"/>
    </source>
</evidence>
<dbReference type="InterPro" id="IPR000073">
    <property type="entry name" value="AB_hydrolase_1"/>
</dbReference>
<sequence>MDEKKIFFFRKEMDEIEHKFVEVNGLKIHLAEIGSGSDQVVLFLHGFPEIWYSWRHQMVAVAKAGYRAISLDYRGYGLSDPPLQPENTSFLDLVNDLAALLDALAIPNDNKVFLIGKDFGSAVLSYFCLLHGERVAGCVTLDVPFMISRGSTYTDKLPEGFYISRWKEPGRAEADFGRFDAKTVVKNVYILFSRSEIPIANEKQEIMDMVDPSTPLPPWFTEQDLATYGELYEKSGFRTALKVPYRSLGEKQIDLPADPRIKAPALFIAGKKDYFMKFPGVEEYISGGMLEAFVPNVDIVYIPEGSHFLQEQFPDEVNQLILKFLHTHK</sequence>
<gene>
    <name evidence="4" type="ORF">CEPIT_LOCUS19100</name>
</gene>
<feature type="domain" description="AB hydrolase-1" evidence="3">
    <location>
        <begin position="40"/>
        <end position="312"/>
    </location>
</feature>
<proteinExistence type="inferred from homology"/>
<evidence type="ECO:0000259" key="3">
    <source>
        <dbReference type="Pfam" id="PF00561"/>
    </source>
</evidence>
<evidence type="ECO:0000313" key="4">
    <source>
        <dbReference type="EMBL" id="CAH9110328.1"/>
    </source>
</evidence>
<dbReference type="Proteomes" id="UP001152523">
    <property type="component" value="Unassembled WGS sequence"/>
</dbReference>
<dbReference type="AlphaFoldDB" id="A0AAV0DUN9"/>